<evidence type="ECO:0000313" key="1">
    <source>
        <dbReference type="Proteomes" id="UP000887565"/>
    </source>
</evidence>
<keyword evidence="1" id="KW-1185">Reference proteome</keyword>
<accession>A0A915K9B6</accession>
<sequence>MLDEQIFCAQGFCSPSKYLRAKQRAEDNDRAQKPKSAWGAFVFDLTQRQVVRVTECRCMERQATFLGPRKGLPSKCFDTTTISYLAPHPSEMSDGQQFPKTKFPGLSSFPGYTRSSFFPVFNAQLEK</sequence>
<protein>
    <submittedName>
        <fullName evidence="2">Uncharacterized protein</fullName>
    </submittedName>
</protein>
<dbReference type="WBParaSite" id="nRc.2.0.1.t34760-RA">
    <property type="protein sequence ID" value="nRc.2.0.1.t34760-RA"/>
    <property type="gene ID" value="nRc.2.0.1.g34760"/>
</dbReference>
<proteinExistence type="predicted"/>
<dbReference type="Proteomes" id="UP000887565">
    <property type="component" value="Unplaced"/>
</dbReference>
<name>A0A915K9B6_ROMCU</name>
<dbReference type="AlphaFoldDB" id="A0A915K9B6"/>
<reference evidence="2" key="1">
    <citation type="submission" date="2022-11" db="UniProtKB">
        <authorList>
            <consortium name="WormBaseParasite"/>
        </authorList>
    </citation>
    <scope>IDENTIFICATION</scope>
</reference>
<organism evidence="1 2">
    <name type="scientific">Romanomermis culicivorax</name>
    <name type="common">Nematode worm</name>
    <dbReference type="NCBI Taxonomy" id="13658"/>
    <lineage>
        <taxon>Eukaryota</taxon>
        <taxon>Metazoa</taxon>
        <taxon>Ecdysozoa</taxon>
        <taxon>Nematoda</taxon>
        <taxon>Enoplea</taxon>
        <taxon>Dorylaimia</taxon>
        <taxon>Mermithida</taxon>
        <taxon>Mermithoidea</taxon>
        <taxon>Mermithidae</taxon>
        <taxon>Romanomermis</taxon>
    </lineage>
</organism>
<evidence type="ECO:0000313" key="2">
    <source>
        <dbReference type="WBParaSite" id="nRc.2.0.1.t34760-RA"/>
    </source>
</evidence>